<organism evidence="3 4">
    <name type="scientific">Amorphotheca resinae ATCC 22711</name>
    <dbReference type="NCBI Taxonomy" id="857342"/>
    <lineage>
        <taxon>Eukaryota</taxon>
        <taxon>Fungi</taxon>
        <taxon>Dikarya</taxon>
        <taxon>Ascomycota</taxon>
        <taxon>Pezizomycotina</taxon>
        <taxon>Leotiomycetes</taxon>
        <taxon>Helotiales</taxon>
        <taxon>Amorphothecaceae</taxon>
        <taxon>Amorphotheca</taxon>
    </lineage>
</organism>
<sequence length="181" mass="20725">MKQNVLDRRRGRDSWHFARCSRRHILRMIMTGGSWFFFFSFTFSLQDIPLFGKQCTMELMSVRNFGNWVEQIDSYAKQGPRAEGAGARVGAWEPWTRSRRRLDGRVHFHEPANERAGRARGRIGHSVISTSAAPGQQPPGIFCIVRCTLYVVRCIRVQGNERESRERPATHRSVVASGSSE</sequence>
<dbReference type="GeneID" id="36572727"/>
<name>A0A2T3B5V6_AMORE</name>
<evidence type="ECO:0000256" key="2">
    <source>
        <dbReference type="SAM" id="Phobius"/>
    </source>
</evidence>
<keyword evidence="2" id="KW-0472">Membrane</keyword>
<protein>
    <submittedName>
        <fullName evidence="3">Uncharacterized protein</fullName>
    </submittedName>
</protein>
<keyword evidence="2" id="KW-0812">Transmembrane</keyword>
<dbReference type="InParanoid" id="A0A2T3B5V6"/>
<accession>A0A2T3B5V6</accession>
<feature type="transmembrane region" description="Helical" evidence="2">
    <location>
        <begin position="25"/>
        <end position="45"/>
    </location>
</feature>
<dbReference type="EMBL" id="KZ679009">
    <property type="protein sequence ID" value="PSS22140.1"/>
    <property type="molecule type" value="Genomic_DNA"/>
</dbReference>
<evidence type="ECO:0000256" key="1">
    <source>
        <dbReference type="SAM" id="MobiDB-lite"/>
    </source>
</evidence>
<keyword evidence="4" id="KW-1185">Reference proteome</keyword>
<proteinExistence type="predicted"/>
<feature type="region of interest" description="Disordered" evidence="1">
    <location>
        <begin position="161"/>
        <end position="181"/>
    </location>
</feature>
<keyword evidence="2" id="KW-1133">Transmembrane helix</keyword>
<evidence type="ECO:0000313" key="4">
    <source>
        <dbReference type="Proteomes" id="UP000241818"/>
    </source>
</evidence>
<evidence type="ECO:0000313" key="3">
    <source>
        <dbReference type="EMBL" id="PSS22140.1"/>
    </source>
</evidence>
<dbReference type="AlphaFoldDB" id="A0A2T3B5V6"/>
<dbReference type="Proteomes" id="UP000241818">
    <property type="component" value="Unassembled WGS sequence"/>
</dbReference>
<dbReference type="RefSeq" id="XP_024722295.1">
    <property type="nucleotide sequence ID" value="XM_024864646.1"/>
</dbReference>
<reference evidence="3 4" key="1">
    <citation type="journal article" date="2018" name="New Phytol.">
        <title>Comparative genomics and transcriptomics depict ericoid mycorrhizal fungi as versatile saprotrophs and plant mutualists.</title>
        <authorList>
            <person name="Martino E."/>
            <person name="Morin E."/>
            <person name="Grelet G.A."/>
            <person name="Kuo A."/>
            <person name="Kohler A."/>
            <person name="Daghino S."/>
            <person name="Barry K.W."/>
            <person name="Cichocki N."/>
            <person name="Clum A."/>
            <person name="Dockter R.B."/>
            <person name="Hainaut M."/>
            <person name="Kuo R.C."/>
            <person name="LaButti K."/>
            <person name="Lindahl B.D."/>
            <person name="Lindquist E.A."/>
            <person name="Lipzen A."/>
            <person name="Khouja H.R."/>
            <person name="Magnuson J."/>
            <person name="Murat C."/>
            <person name="Ohm R.A."/>
            <person name="Singer S.W."/>
            <person name="Spatafora J.W."/>
            <person name="Wang M."/>
            <person name="Veneault-Fourrey C."/>
            <person name="Henrissat B."/>
            <person name="Grigoriev I.V."/>
            <person name="Martin F.M."/>
            <person name="Perotto S."/>
        </authorList>
    </citation>
    <scope>NUCLEOTIDE SEQUENCE [LARGE SCALE GENOMIC DNA]</scope>
    <source>
        <strain evidence="3 4">ATCC 22711</strain>
    </source>
</reference>
<gene>
    <name evidence="3" type="ORF">M430DRAFT_221716</name>
</gene>